<keyword evidence="2" id="KW-1133">Transmembrane helix</keyword>
<name>A0AAW6LX84_RHOSG</name>
<keyword evidence="2" id="KW-0472">Membrane</keyword>
<evidence type="ECO:0000256" key="2">
    <source>
        <dbReference type="SAM" id="Phobius"/>
    </source>
</evidence>
<accession>A0AAW6LX84</accession>
<organism evidence="3 4">
    <name type="scientific">Rhodococcus qingshengii</name>
    <dbReference type="NCBI Taxonomy" id="334542"/>
    <lineage>
        <taxon>Bacteria</taxon>
        <taxon>Bacillati</taxon>
        <taxon>Actinomycetota</taxon>
        <taxon>Actinomycetes</taxon>
        <taxon>Mycobacteriales</taxon>
        <taxon>Nocardiaceae</taxon>
        <taxon>Rhodococcus</taxon>
        <taxon>Rhodococcus erythropolis group</taxon>
    </lineage>
</organism>
<keyword evidence="2" id="KW-0812">Transmembrane</keyword>
<evidence type="ECO:0000313" key="3">
    <source>
        <dbReference type="EMBL" id="MDE8648953.1"/>
    </source>
</evidence>
<feature type="transmembrane region" description="Helical" evidence="2">
    <location>
        <begin position="71"/>
        <end position="90"/>
    </location>
</feature>
<feature type="transmembrane region" description="Helical" evidence="2">
    <location>
        <begin position="102"/>
        <end position="125"/>
    </location>
</feature>
<feature type="transmembrane region" description="Helical" evidence="2">
    <location>
        <begin position="137"/>
        <end position="159"/>
    </location>
</feature>
<dbReference type="AlphaFoldDB" id="A0AAW6LX84"/>
<dbReference type="Proteomes" id="UP001217325">
    <property type="component" value="Unassembled WGS sequence"/>
</dbReference>
<reference evidence="3" key="1">
    <citation type="submission" date="2023-02" db="EMBL/GenBank/DDBJ databases">
        <title>A novel hydrolase synthesized by Rhodococcus erythropolis HQ is responsible for the detoxification of Zearalenone.</title>
        <authorList>
            <person name="Hu J."/>
            <person name="Xu J."/>
        </authorList>
    </citation>
    <scope>NUCLEOTIDE SEQUENCE</scope>
    <source>
        <strain evidence="3">HQ</strain>
    </source>
</reference>
<evidence type="ECO:0000256" key="1">
    <source>
        <dbReference type="SAM" id="MobiDB-lite"/>
    </source>
</evidence>
<protein>
    <submittedName>
        <fullName evidence="3">Uncharacterized protein</fullName>
    </submittedName>
</protein>
<feature type="transmembrane region" description="Helical" evidence="2">
    <location>
        <begin position="35"/>
        <end position="59"/>
    </location>
</feature>
<dbReference type="RefSeq" id="WP_097388578.1">
    <property type="nucleotide sequence ID" value="NZ_JARDXE010000023.1"/>
</dbReference>
<comment type="caution">
    <text evidence="3">The sequence shown here is derived from an EMBL/GenBank/DDBJ whole genome shotgun (WGS) entry which is preliminary data.</text>
</comment>
<gene>
    <name evidence="3" type="ORF">PXH69_28680</name>
</gene>
<evidence type="ECO:0000313" key="4">
    <source>
        <dbReference type="Proteomes" id="UP001217325"/>
    </source>
</evidence>
<sequence length="170" mass="17425">MHSAQPGDAAISAAETNPVDRQPGTVDAVERKGCLVYGIATAALVVAVIGVSAVIGSVVDVWAGRAPAGAVVLPCASMSWIGLHAVRIAVVFGFDGFDRLQGWLWAASYCVVFLAGPLALLLYGADLRWTGRAPDRVGGIASSLIAGLLIGVVAGAAVTKRRSKDSSERV</sequence>
<dbReference type="EMBL" id="JARDXE010000023">
    <property type="protein sequence ID" value="MDE8648953.1"/>
    <property type="molecule type" value="Genomic_DNA"/>
</dbReference>
<proteinExistence type="predicted"/>
<feature type="region of interest" description="Disordered" evidence="1">
    <location>
        <begin position="1"/>
        <end position="24"/>
    </location>
</feature>